<dbReference type="Proteomes" id="UP000198504">
    <property type="component" value="Unassembled WGS sequence"/>
</dbReference>
<protein>
    <recommendedName>
        <fullName evidence="5">RNA polymerase sigma factor 70 region 4 type 2 domain-containing protein</fullName>
    </recommendedName>
</protein>
<keyword evidence="2" id="KW-0805">Transcription regulation</keyword>
<keyword evidence="7" id="KW-1185">Reference proteome</keyword>
<dbReference type="InterPro" id="IPR013324">
    <property type="entry name" value="RNA_pol_sigma_r3/r4-like"/>
</dbReference>
<dbReference type="EMBL" id="FOFA01000001">
    <property type="protein sequence ID" value="SEP84179.1"/>
    <property type="molecule type" value="Genomic_DNA"/>
</dbReference>
<name>A0A1H9B5Q6_9ACTN</name>
<dbReference type="AlphaFoldDB" id="A0A1H9B5Q6"/>
<proteinExistence type="inferred from homology"/>
<sequence length="239" mass="25841">MGRTAVLGRMDREWARLQEDADAAAACARWATRSVVLSGCRRPQDVVDRVRAAPDEVLLVLLEDAVRGGALAGRVVLQAMLPKVVLMASLDAAAEVDDYLTALWCEVAAYPVRRRRSSVAANLALDTLKSVRRERCPPHDVATPPHLVVLAADRHGGRGPVEDGRPDGGLTADVVLRQAHQHRLVDPRTRDLLRSVYAEGLSGEAAAQRHGLSPGAVRSRCSRAVRVLSRHRALLAEGS</sequence>
<keyword evidence="3" id="KW-0731">Sigma factor</keyword>
<accession>A0A1H9B5Q6</accession>
<evidence type="ECO:0000313" key="7">
    <source>
        <dbReference type="Proteomes" id="UP000198504"/>
    </source>
</evidence>
<dbReference type="GO" id="GO:0003677">
    <property type="term" value="F:DNA binding"/>
    <property type="evidence" value="ECO:0007669"/>
    <property type="project" value="InterPro"/>
</dbReference>
<gene>
    <name evidence="6" type="ORF">SAMN05421756_101850</name>
</gene>
<dbReference type="GO" id="GO:0016987">
    <property type="term" value="F:sigma factor activity"/>
    <property type="evidence" value="ECO:0007669"/>
    <property type="project" value="UniProtKB-KW"/>
</dbReference>
<dbReference type="OrthoDB" id="4453977at2"/>
<evidence type="ECO:0000259" key="5">
    <source>
        <dbReference type="Pfam" id="PF08281"/>
    </source>
</evidence>
<evidence type="ECO:0000313" key="6">
    <source>
        <dbReference type="EMBL" id="SEP84179.1"/>
    </source>
</evidence>
<feature type="domain" description="RNA polymerase sigma factor 70 region 4 type 2" evidence="5">
    <location>
        <begin position="186"/>
        <end position="226"/>
    </location>
</feature>
<organism evidence="6 7">
    <name type="scientific">Microlunatus flavus</name>
    <dbReference type="NCBI Taxonomy" id="1036181"/>
    <lineage>
        <taxon>Bacteria</taxon>
        <taxon>Bacillati</taxon>
        <taxon>Actinomycetota</taxon>
        <taxon>Actinomycetes</taxon>
        <taxon>Propionibacteriales</taxon>
        <taxon>Propionibacteriaceae</taxon>
        <taxon>Microlunatus</taxon>
    </lineage>
</organism>
<evidence type="ECO:0000256" key="2">
    <source>
        <dbReference type="ARBA" id="ARBA00023015"/>
    </source>
</evidence>
<dbReference type="InterPro" id="IPR013249">
    <property type="entry name" value="RNA_pol_sigma70_r4_t2"/>
</dbReference>
<keyword evidence="4" id="KW-0804">Transcription</keyword>
<evidence type="ECO:0000256" key="3">
    <source>
        <dbReference type="ARBA" id="ARBA00023082"/>
    </source>
</evidence>
<evidence type="ECO:0000256" key="1">
    <source>
        <dbReference type="ARBA" id="ARBA00010641"/>
    </source>
</evidence>
<dbReference type="Pfam" id="PF08281">
    <property type="entry name" value="Sigma70_r4_2"/>
    <property type="match status" value="1"/>
</dbReference>
<comment type="similarity">
    <text evidence="1">Belongs to the sigma-70 factor family. ECF subfamily.</text>
</comment>
<dbReference type="Gene3D" id="1.10.10.10">
    <property type="entry name" value="Winged helix-like DNA-binding domain superfamily/Winged helix DNA-binding domain"/>
    <property type="match status" value="1"/>
</dbReference>
<dbReference type="SUPFAM" id="SSF88659">
    <property type="entry name" value="Sigma3 and sigma4 domains of RNA polymerase sigma factors"/>
    <property type="match status" value="1"/>
</dbReference>
<dbReference type="STRING" id="1036181.SAMN05421756_101850"/>
<evidence type="ECO:0000256" key="4">
    <source>
        <dbReference type="ARBA" id="ARBA00023163"/>
    </source>
</evidence>
<dbReference type="RefSeq" id="WP_139209737.1">
    <property type="nucleotide sequence ID" value="NZ_FOFA01000001.1"/>
</dbReference>
<reference evidence="7" key="1">
    <citation type="submission" date="2016-10" db="EMBL/GenBank/DDBJ databases">
        <authorList>
            <person name="Varghese N."/>
            <person name="Submissions S."/>
        </authorList>
    </citation>
    <scope>NUCLEOTIDE SEQUENCE [LARGE SCALE GENOMIC DNA]</scope>
    <source>
        <strain evidence="7">CGMCC 4.6856</strain>
    </source>
</reference>
<dbReference type="InterPro" id="IPR036388">
    <property type="entry name" value="WH-like_DNA-bd_sf"/>
</dbReference>
<dbReference type="GO" id="GO:0006352">
    <property type="term" value="P:DNA-templated transcription initiation"/>
    <property type="evidence" value="ECO:0007669"/>
    <property type="project" value="InterPro"/>
</dbReference>